<dbReference type="InterPro" id="IPR006260">
    <property type="entry name" value="TonB/TolA_C"/>
</dbReference>
<dbReference type="PANTHER" id="PTHR33446:SF14">
    <property type="entry name" value="PROTEIN TONB"/>
    <property type="match status" value="1"/>
</dbReference>
<keyword evidence="8" id="KW-1133">Transmembrane helix</keyword>
<dbReference type="Gene3D" id="3.30.1150.10">
    <property type="match status" value="1"/>
</dbReference>
<dbReference type="EMBL" id="JBHTCM010000010">
    <property type="protein sequence ID" value="MFC7334047.1"/>
    <property type="molecule type" value="Genomic_DNA"/>
</dbReference>
<keyword evidence="5" id="KW-0997">Cell inner membrane</keyword>
<name>A0ABW2KVU8_9PROT</name>
<evidence type="ECO:0000256" key="9">
    <source>
        <dbReference type="ARBA" id="ARBA00023136"/>
    </source>
</evidence>
<keyword evidence="7" id="KW-0653">Protein transport</keyword>
<evidence type="ECO:0000256" key="4">
    <source>
        <dbReference type="ARBA" id="ARBA00022475"/>
    </source>
</evidence>
<dbReference type="Pfam" id="PF03544">
    <property type="entry name" value="TonB_C"/>
    <property type="match status" value="1"/>
</dbReference>
<protein>
    <submittedName>
        <fullName evidence="12">TonB family protein</fullName>
    </submittedName>
</protein>
<evidence type="ECO:0000313" key="13">
    <source>
        <dbReference type="Proteomes" id="UP001596456"/>
    </source>
</evidence>
<sequence length="359" mass="39041">MRLPTRRISTVLAACLCLSAAPPASAAGDGAQVGVEPVVRLPIPERRVSPDYPPDMLGEGREGWAVMRFTVKADGSVNDVEVVEASNGQFAKPAARALSRWRFQPATADGTPVDIHNQVTRLTFLIQGTGGKYVSSRTVQSAIGAAQSALADGRLDEVSAALDSLHEEAKTLNDYAYIDTLEAHWHLRRGDLDQAIRLLRRASASPDQVDATFQAERLLELFRLQTRAGYYADAIKTFERMQEIKRVAPPPEIVRAVAKIRELAASDAPMTIALPVDDPCSLEETCAEGSGYTEYRPIRRTVVLEAVQGRLDRAEARCAFARSGLDTTPGAVWPLDPAWGDCDITLHAPKDTIVTLAEK</sequence>
<keyword evidence="6" id="KW-0812">Transmembrane</keyword>
<feature type="signal peptide" evidence="10">
    <location>
        <begin position="1"/>
        <end position="26"/>
    </location>
</feature>
<evidence type="ECO:0000256" key="5">
    <source>
        <dbReference type="ARBA" id="ARBA00022519"/>
    </source>
</evidence>
<keyword evidence="4" id="KW-1003">Cell membrane</keyword>
<comment type="similarity">
    <text evidence="2">Belongs to the TonB family.</text>
</comment>
<evidence type="ECO:0000259" key="11">
    <source>
        <dbReference type="PROSITE" id="PS52015"/>
    </source>
</evidence>
<dbReference type="NCBIfam" id="TIGR01352">
    <property type="entry name" value="tonB_Cterm"/>
    <property type="match status" value="1"/>
</dbReference>
<evidence type="ECO:0000256" key="3">
    <source>
        <dbReference type="ARBA" id="ARBA00022448"/>
    </source>
</evidence>
<evidence type="ECO:0000256" key="10">
    <source>
        <dbReference type="SAM" id="SignalP"/>
    </source>
</evidence>
<dbReference type="SUPFAM" id="SSF48452">
    <property type="entry name" value="TPR-like"/>
    <property type="match status" value="1"/>
</dbReference>
<evidence type="ECO:0000256" key="1">
    <source>
        <dbReference type="ARBA" id="ARBA00004383"/>
    </source>
</evidence>
<comment type="subcellular location">
    <subcellularLocation>
        <location evidence="1">Cell inner membrane</location>
        <topology evidence="1">Single-pass membrane protein</topology>
        <orientation evidence="1">Periplasmic side</orientation>
    </subcellularLocation>
</comment>
<dbReference type="InterPro" id="IPR051045">
    <property type="entry name" value="TonB-dependent_transducer"/>
</dbReference>
<dbReference type="Gene3D" id="1.25.40.10">
    <property type="entry name" value="Tetratricopeptide repeat domain"/>
    <property type="match status" value="1"/>
</dbReference>
<dbReference type="RefSeq" id="WP_377359530.1">
    <property type="nucleotide sequence ID" value="NZ_JBHTCM010000010.1"/>
</dbReference>
<evidence type="ECO:0000256" key="2">
    <source>
        <dbReference type="ARBA" id="ARBA00006555"/>
    </source>
</evidence>
<evidence type="ECO:0000256" key="8">
    <source>
        <dbReference type="ARBA" id="ARBA00022989"/>
    </source>
</evidence>
<dbReference type="PROSITE" id="PS52015">
    <property type="entry name" value="TONB_CTD"/>
    <property type="match status" value="1"/>
</dbReference>
<organism evidence="12 13">
    <name type="scientific">Rhodocista pekingensis</name>
    <dbReference type="NCBI Taxonomy" id="201185"/>
    <lineage>
        <taxon>Bacteria</taxon>
        <taxon>Pseudomonadati</taxon>
        <taxon>Pseudomonadota</taxon>
        <taxon>Alphaproteobacteria</taxon>
        <taxon>Rhodospirillales</taxon>
        <taxon>Azospirillaceae</taxon>
        <taxon>Rhodocista</taxon>
    </lineage>
</organism>
<accession>A0ABW2KVU8</accession>
<dbReference type="InterPro" id="IPR011990">
    <property type="entry name" value="TPR-like_helical_dom_sf"/>
</dbReference>
<proteinExistence type="inferred from homology"/>
<gene>
    <name evidence="12" type="ORF">ACFQPS_12820</name>
</gene>
<feature type="chain" id="PRO_5045103514" evidence="10">
    <location>
        <begin position="27"/>
        <end position="359"/>
    </location>
</feature>
<keyword evidence="9" id="KW-0472">Membrane</keyword>
<evidence type="ECO:0000256" key="6">
    <source>
        <dbReference type="ARBA" id="ARBA00022692"/>
    </source>
</evidence>
<dbReference type="SUPFAM" id="SSF74653">
    <property type="entry name" value="TolA/TonB C-terminal domain"/>
    <property type="match status" value="1"/>
</dbReference>
<dbReference type="InterPro" id="IPR037682">
    <property type="entry name" value="TonB_C"/>
</dbReference>
<dbReference type="PANTHER" id="PTHR33446">
    <property type="entry name" value="PROTEIN TONB-RELATED"/>
    <property type="match status" value="1"/>
</dbReference>
<evidence type="ECO:0000313" key="12">
    <source>
        <dbReference type="EMBL" id="MFC7334047.1"/>
    </source>
</evidence>
<comment type="caution">
    <text evidence="12">The sequence shown here is derived from an EMBL/GenBank/DDBJ whole genome shotgun (WGS) entry which is preliminary data.</text>
</comment>
<reference evidence="13" key="1">
    <citation type="journal article" date="2019" name="Int. J. Syst. Evol. Microbiol.">
        <title>The Global Catalogue of Microorganisms (GCM) 10K type strain sequencing project: providing services to taxonomists for standard genome sequencing and annotation.</title>
        <authorList>
            <consortium name="The Broad Institute Genomics Platform"/>
            <consortium name="The Broad Institute Genome Sequencing Center for Infectious Disease"/>
            <person name="Wu L."/>
            <person name="Ma J."/>
        </authorList>
    </citation>
    <scope>NUCLEOTIDE SEQUENCE [LARGE SCALE GENOMIC DNA]</scope>
    <source>
        <strain evidence="13">CGMCC 1.16275</strain>
    </source>
</reference>
<evidence type="ECO:0000256" key="7">
    <source>
        <dbReference type="ARBA" id="ARBA00022927"/>
    </source>
</evidence>
<keyword evidence="13" id="KW-1185">Reference proteome</keyword>
<keyword evidence="10" id="KW-0732">Signal</keyword>
<dbReference type="Proteomes" id="UP001596456">
    <property type="component" value="Unassembled WGS sequence"/>
</dbReference>
<keyword evidence="3" id="KW-0813">Transport</keyword>
<feature type="domain" description="TonB C-terminal" evidence="11">
    <location>
        <begin position="37"/>
        <end position="133"/>
    </location>
</feature>